<dbReference type="STRING" id="1081108.A0A162K1N4"/>
<accession>A0A162K1N4</accession>
<reference evidence="1 2" key="1">
    <citation type="journal article" date="2016" name="Genome Biol. Evol.">
        <title>Divergent and convergent evolution of fungal pathogenicity.</title>
        <authorList>
            <person name="Shang Y."/>
            <person name="Xiao G."/>
            <person name="Zheng P."/>
            <person name="Cen K."/>
            <person name="Zhan S."/>
            <person name="Wang C."/>
        </authorList>
    </citation>
    <scope>NUCLEOTIDE SEQUENCE [LARGE SCALE GENOMIC DNA]</scope>
    <source>
        <strain evidence="1 2">RCEF 1005</strain>
    </source>
</reference>
<dbReference type="EMBL" id="AZHF01000004">
    <property type="protein sequence ID" value="OAA76652.1"/>
    <property type="molecule type" value="Genomic_DNA"/>
</dbReference>
<sequence length="186" mass="20927">MELDAAHKEKGKCYNYGKTGHFTNKCRAPKKQWKPVGEGRKLHAANREELPTRNLSMANSEEYVSEPERHYYSVDDTSSDEDWEFGTQPVPDEDDQLAYTRLDVKEAFNYVLITPEPEGTLVSALSIGEGDPEPIAVTIDGFDISDLTTLIHQLLLAEDDTTTRTSKTTLLHPALNPIHREHAMIS</sequence>
<evidence type="ECO:0000313" key="2">
    <source>
        <dbReference type="Proteomes" id="UP000076881"/>
    </source>
</evidence>
<gene>
    <name evidence="1" type="ORF">LEL_06336</name>
</gene>
<dbReference type="InterPro" id="IPR036875">
    <property type="entry name" value="Znf_CCHC_sf"/>
</dbReference>
<dbReference type="AlphaFoldDB" id="A0A162K1N4"/>
<dbReference type="Proteomes" id="UP000076881">
    <property type="component" value="Unassembled WGS sequence"/>
</dbReference>
<dbReference type="GO" id="GO:0003676">
    <property type="term" value="F:nucleic acid binding"/>
    <property type="evidence" value="ECO:0007669"/>
    <property type="project" value="InterPro"/>
</dbReference>
<dbReference type="GO" id="GO:0008270">
    <property type="term" value="F:zinc ion binding"/>
    <property type="evidence" value="ECO:0007669"/>
    <property type="project" value="InterPro"/>
</dbReference>
<name>A0A162K1N4_CORDF</name>
<organism evidence="1 2">
    <name type="scientific">Akanthomyces lecanii RCEF 1005</name>
    <dbReference type="NCBI Taxonomy" id="1081108"/>
    <lineage>
        <taxon>Eukaryota</taxon>
        <taxon>Fungi</taxon>
        <taxon>Dikarya</taxon>
        <taxon>Ascomycota</taxon>
        <taxon>Pezizomycotina</taxon>
        <taxon>Sordariomycetes</taxon>
        <taxon>Hypocreomycetidae</taxon>
        <taxon>Hypocreales</taxon>
        <taxon>Cordycipitaceae</taxon>
        <taxon>Akanthomyces</taxon>
        <taxon>Cordyceps confragosa</taxon>
    </lineage>
</organism>
<evidence type="ECO:0000313" key="1">
    <source>
        <dbReference type="EMBL" id="OAA76652.1"/>
    </source>
</evidence>
<keyword evidence="2" id="KW-1185">Reference proteome</keyword>
<comment type="caution">
    <text evidence="1">The sequence shown here is derived from an EMBL/GenBank/DDBJ whole genome shotgun (WGS) entry which is preliminary data.</text>
</comment>
<dbReference type="SUPFAM" id="SSF57756">
    <property type="entry name" value="Retrovirus zinc finger-like domains"/>
    <property type="match status" value="1"/>
</dbReference>
<dbReference type="Gene3D" id="4.10.60.10">
    <property type="entry name" value="Zinc finger, CCHC-type"/>
    <property type="match status" value="1"/>
</dbReference>
<protein>
    <submittedName>
        <fullName evidence="1">Gag protein</fullName>
    </submittedName>
</protein>
<proteinExistence type="predicted"/>